<dbReference type="Proteomes" id="UP000195321">
    <property type="component" value="Unassembled WGS sequence"/>
</dbReference>
<keyword evidence="1" id="KW-1133">Transmembrane helix</keyword>
<organism evidence="2 3">
    <name type="scientific">Bacillus pseudomycoides</name>
    <dbReference type="NCBI Taxonomy" id="64104"/>
    <lineage>
        <taxon>Bacteria</taxon>
        <taxon>Bacillati</taxon>
        <taxon>Bacillota</taxon>
        <taxon>Bacilli</taxon>
        <taxon>Bacillales</taxon>
        <taxon>Bacillaceae</taxon>
        <taxon>Bacillus</taxon>
        <taxon>Bacillus cereus group</taxon>
    </lineage>
</organism>
<keyword evidence="1" id="KW-0472">Membrane</keyword>
<evidence type="ECO:0000256" key="1">
    <source>
        <dbReference type="SAM" id="Phobius"/>
    </source>
</evidence>
<sequence length="96" mass="11205">MIINTLKHFFTRNNLIGMLLGFLGESLWDIYNTLCPLFNTGTSLSIPSFWPVIKFQSFGIFATILFLIVLITLPILKSNYKRFADLFMEKYNQLFE</sequence>
<feature type="transmembrane region" description="Helical" evidence="1">
    <location>
        <begin position="55"/>
        <end position="76"/>
    </location>
</feature>
<proteinExistence type="predicted"/>
<dbReference type="AlphaFoldDB" id="A0A1Y3M7F2"/>
<name>A0A1Y3M7F2_9BACI</name>
<protein>
    <submittedName>
        <fullName evidence="2">Uncharacterized protein</fullName>
    </submittedName>
</protein>
<gene>
    <name evidence="2" type="ORF">BW425_24065</name>
</gene>
<accession>A0A1Y3M7F2</accession>
<dbReference type="EMBL" id="MWPX01000048">
    <property type="protein sequence ID" value="OUM46357.1"/>
    <property type="molecule type" value="Genomic_DNA"/>
</dbReference>
<evidence type="ECO:0000313" key="2">
    <source>
        <dbReference type="EMBL" id="OUM46357.1"/>
    </source>
</evidence>
<keyword evidence="1" id="KW-0812">Transmembrane</keyword>
<evidence type="ECO:0000313" key="3">
    <source>
        <dbReference type="Proteomes" id="UP000195321"/>
    </source>
</evidence>
<reference evidence="2 3" key="1">
    <citation type="submission" date="2017-02" db="EMBL/GenBank/DDBJ databases">
        <title>Bacillus pseudomycoides isolate FSL K6-0042.</title>
        <authorList>
            <person name="Kovac J."/>
        </authorList>
    </citation>
    <scope>NUCLEOTIDE SEQUENCE [LARGE SCALE GENOMIC DNA]</scope>
    <source>
        <strain evidence="2 3">FSL K6-0042</strain>
    </source>
</reference>
<comment type="caution">
    <text evidence="2">The sequence shown here is derived from an EMBL/GenBank/DDBJ whole genome shotgun (WGS) entry which is preliminary data.</text>
</comment>